<keyword evidence="2" id="KW-0862">Zinc</keyword>
<dbReference type="InterPro" id="IPR001878">
    <property type="entry name" value="Znf_CCHC"/>
</dbReference>
<organism evidence="5 6">
    <name type="scientific">Nephila pilipes</name>
    <name type="common">Giant wood spider</name>
    <name type="synonym">Nephila maculata</name>
    <dbReference type="NCBI Taxonomy" id="299642"/>
    <lineage>
        <taxon>Eukaryota</taxon>
        <taxon>Metazoa</taxon>
        <taxon>Ecdysozoa</taxon>
        <taxon>Arthropoda</taxon>
        <taxon>Chelicerata</taxon>
        <taxon>Arachnida</taxon>
        <taxon>Araneae</taxon>
        <taxon>Araneomorphae</taxon>
        <taxon>Entelegynae</taxon>
        <taxon>Araneoidea</taxon>
        <taxon>Nephilidae</taxon>
        <taxon>Nephila</taxon>
    </lineage>
</organism>
<evidence type="ECO:0000256" key="2">
    <source>
        <dbReference type="PROSITE-ProRule" id="PRU00047"/>
    </source>
</evidence>
<keyword evidence="1" id="KW-0378">Hydrolase</keyword>
<accession>A0A8X6PGQ1</accession>
<dbReference type="Gene3D" id="4.10.60.10">
    <property type="entry name" value="Zinc finger, CCHC-type"/>
    <property type="match status" value="1"/>
</dbReference>
<feature type="domain" description="CCHC-type" evidence="3">
    <location>
        <begin position="196"/>
        <end position="212"/>
    </location>
</feature>
<keyword evidence="2" id="KW-0479">Metal-binding</keyword>
<dbReference type="GO" id="GO:0008270">
    <property type="term" value="F:zinc ion binding"/>
    <property type="evidence" value="ECO:0007669"/>
    <property type="project" value="UniProtKB-KW"/>
</dbReference>
<protein>
    <submittedName>
        <fullName evidence="5">Retrovirus-related Pol polyprotein from transposon 17.6</fullName>
    </submittedName>
</protein>
<feature type="domain" description="Peptidase A2" evidence="4">
    <location>
        <begin position="259"/>
        <end position="296"/>
    </location>
</feature>
<dbReference type="CDD" id="cd22408">
    <property type="entry name" value="KH-I_Vigilin_rpt4"/>
    <property type="match status" value="1"/>
</dbReference>
<name>A0A8X6PGQ1_NEPPI</name>
<evidence type="ECO:0000259" key="4">
    <source>
        <dbReference type="PROSITE" id="PS50175"/>
    </source>
</evidence>
<dbReference type="GO" id="GO:0004190">
    <property type="term" value="F:aspartic-type endopeptidase activity"/>
    <property type="evidence" value="ECO:0007669"/>
    <property type="project" value="InterPro"/>
</dbReference>
<evidence type="ECO:0000256" key="1">
    <source>
        <dbReference type="ARBA" id="ARBA00022801"/>
    </source>
</evidence>
<dbReference type="SMART" id="SM00343">
    <property type="entry name" value="ZnF_C2HC"/>
    <property type="match status" value="2"/>
</dbReference>
<dbReference type="InterPro" id="IPR036875">
    <property type="entry name" value="Znf_CCHC_sf"/>
</dbReference>
<evidence type="ECO:0000313" key="6">
    <source>
        <dbReference type="Proteomes" id="UP000887013"/>
    </source>
</evidence>
<dbReference type="PROSITE" id="PS50158">
    <property type="entry name" value="ZF_CCHC"/>
    <property type="match status" value="1"/>
</dbReference>
<dbReference type="InterPro" id="IPR001995">
    <property type="entry name" value="Peptidase_A2_cat"/>
</dbReference>
<reference evidence="5" key="1">
    <citation type="submission" date="2020-08" db="EMBL/GenBank/DDBJ databases">
        <title>Multicomponent nature underlies the extraordinary mechanical properties of spider dragline silk.</title>
        <authorList>
            <person name="Kono N."/>
            <person name="Nakamura H."/>
            <person name="Mori M."/>
            <person name="Yoshida Y."/>
            <person name="Ohtoshi R."/>
            <person name="Malay A.D."/>
            <person name="Moran D.A.P."/>
            <person name="Tomita M."/>
            <person name="Numata K."/>
            <person name="Arakawa K."/>
        </authorList>
    </citation>
    <scope>NUCLEOTIDE SEQUENCE</scope>
</reference>
<keyword evidence="6" id="KW-1185">Reference proteome</keyword>
<gene>
    <name evidence="5" type="primary">pol_3010</name>
    <name evidence="5" type="ORF">NPIL_467581</name>
</gene>
<dbReference type="OrthoDB" id="7692888at2759"/>
<dbReference type="Gene3D" id="2.40.70.10">
    <property type="entry name" value="Acid Proteases"/>
    <property type="match status" value="1"/>
</dbReference>
<dbReference type="Proteomes" id="UP000887013">
    <property type="component" value="Unassembled WGS sequence"/>
</dbReference>
<dbReference type="GO" id="GO:0003676">
    <property type="term" value="F:nucleic acid binding"/>
    <property type="evidence" value="ECO:0007669"/>
    <property type="project" value="InterPro"/>
</dbReference>
<dbReference type="GO" id="GO:0006508">
    <property type="term" value="P:proteolysis"/>
    <property type="evidence" value="ECO:0007669"/>
    <property type="project" value="InterPro"/>
</dbReference>
<dbReference type="AlphaFoldDB" id="A0A8X6PGQ1"/>
<evidence type="ECO:0000313" key="5">
    <source>
        <dbReference type="EMBL" id="GFT67199.1"/>
    </source>
</evidence>
<sequence>MNLDYIFASDSVENGETRCANCFLVEVIWNVSKADDFNVFDKPALVSEMSDKGENQNLDQLTTTHDASTPSQKTSLLESQKLTDVRQPNYSCLSFGLKDIVDLMKAFSSKDNYNIEAFISDIEDIFDLYQITNSISQVLFVKKCLTGPALTLIRKFDDHSRDARFRHKQVTQPTCCTCGLEGHKSTFCKNKDHGKKCYGCKNFGHVHANCPRHLSNSSITLNQKPSNYSERTVIHILQFSEQYPENIMHVPVTLAQTQFIALCDTGSQVTIINEKTYRSIGSPSLDLSQVTFAGIGQDKVKTLETGESVEMPPPDMQSDTITLRGEQAKLGAALTLVYSKAISFKTEYLVAQVHNWKEWFKY</sequence>
<comment type="caution">
    <text evidence="5">The sequence shown here is derived from an EMBL/GenBank/DDBJ whole genome shotgun (WGS) entry which is preliminary data.</text>
</comment>
<evidence type="ECO:0000259" key="3">
    <source>
        <dbReference type="PROSITE" id="PS50158"/>
    </source>
</evidence>
<keyword evidence="2" id="KW-0863">Zinc-finger</keyword>
<dbReference type="SUPFAM" id="SSF57756">
    <property type="entry name" value="Retrovirus zinc finger-like domains"/>
    <property type="match status" value="1"/>
</dbReference>
<dbReference type="InterPro" id="IPR021109">
    <property type="entry name" value="Peptidase_aspartic_dom_sf"/>
</dbReference>
<proteinExistence type="predicted"/>
<dbReference type="PROSITE" id="PS50175">
    <property type="entry name" value="ASP_PROT_RETROV"/>
    <property type="match status" value="1"/>
</dbReference>
<dbReference type="EMBL" id="BMAW01069078">
    <property type="protein sequence ID" value="GFT67199.1"/>
    <property type="molecule type" value="Genomic_DNA"/>
</dbReference>